<dbReference type="SMART" id="SM00273">
    <property type="entry name" value="ENTH"/>
    <property type="match status" value="1"/>
</dbReference>
<keyword evidence="8" id="KW-0968">Cytoplasmic vesicle</keyword>
<dbReference type="GO" id="GO:0005794">
    <property type="term" value="C:Golgi apparatus"/>
    <property type="evidence" value="ECO:0007669"/>
    <property type="project" value="UniProtKB-SubCell"/>
</dbReference>
<evidence type="ECO:0000313" key="11">
    <source>
        <dbReference type="EMBL" id="KAH7283422.1"/>
    </source>
</evidence>
<evidence type="ECO:0000256" key="9">
    <source>
        <dbReference type="SAM" id="MobiDB-lite"/>
    </source>
</evidence>
<evidence type="ECO:0000313" key="12">
    <source>
        <dbReference type="Proteomes" id="UP000825935"/>
    </source>
</evidence>
<feature type="domain" description="ENTH" evidence="10">
    <location>
        <begin position="26"/>
        <end position="162"/>
    </location>
</feature>
<dbReference type="EMBL" id="CM035439">
    <property type="protein sequence ID" value="KAH7283422.1"/>
    <property type="molecule type" value="Genomic_DNA"/>
</dbReference>
<dbReference type="EMBL" id="CM035439">
    <property type="protein sequence ID" value="KAH7283423.1"/>
    <property type="molecule type" value="Genomic_DNA"/>
</dbReference>
<dbReference type="SUPFAM" id="SSF48464">
    <property type="entry name" value="ENTH/VHS domain"/>
    <property type="match status" value="1"/>
</dbReference>
<dbReference type="CDD" id="cd16987">
    <property type="entry name" value="ANTH_N_AP180_plant"/>
    <property type="match status" value="1"/>
</dbReference>
<dbReference type="GO" id="GO:0005545">
    <property type="term" value="F:1-phosphatidylinositol binding"/>
    <property type="evidence" value="ECO:0007669"/>
    <property type="project" value="InterPro"/>
</dbReference>
<dbReference type="OMA" id="NELMHAT"/>
<dbReference type="GO" id="GO:0032050">
    <property type="term" value="F:clathrin heavy chain binding"/>
    <property type="evidence" value="ECO:0007669"/>
    <property type="project" value="TreeGrafter"/>
</dbReference>
<dbReference type="SUPFAM" id="SSF89009">
    <property type="entry name" value="GAT-like domain"/>
    <property type="match status" value="1"/>
</dbReference>
<feature type="region of interest" description="Disordered" evidence="9">
    <location>
        <begin position="171"/>
        <end position="198"/>
    </location>
</feature>
<keyword evidence="5" id="KW-0333">Golgi apparatus</keyword>
<dbReference type="PROSITE" id="PS50942">
    <property type="entry name" value="ENTH"/>
    <property type="match status" value="1"/>
</dbReference>
<accession>A0A8T2QH03</accession>
<dbReference type="InterPro" id="IPR014712">
    <property type="entry name" value="ANTH_dom_sf"/>
</dbReference>
<dbReference type="InterPro" id="IPR008942">
    <property type="entry name" value="ENTH_VHS"/>
</dbReference>
<dbReference type="PANTHER" id="PTHR22951:SF13">
    <property type="entry name" value="ASSEMBLY PROTEIN, PUTATIVE, EXPRESSED-RELATED"/>
    <property type="match status" value="1"/>
</dbReference>
<proteinExistence type="predicted"/>
<dbReference type="InterPro" id="IPR013809">
    <property type="entry name" value="ENTH"/>
</dbReference>
<dbReference type="GO" id="GO:0030136">
    <property type="term" value="C:clathrin-coated vesicle"/>
    <property type="evidence" value="ECO:0007669"/>
    <property type="project" value="UniProtKB-SubCell"/>
</dbReference>
<evidence type="ECO:0000256" key="3">
    <source>
        <dbReference type="ARBA" id="ARBA00004600"/>
    </source>
</evidence>
<comment type="caution">
    <text evidence="11">The sequence shown here is derived from an EMBL/GenBank/DDBJ whole genome shotgun (WGS) entry which is preliminary data.</text>
</comment>
<name>A0A8T2QH03_CERRI</name>
<dbReference type="Gene3D" id="1.20.58.150">
    <property type="entry name" value="ANTH domain"/>
    <property type="match status" value="1"/>
</dbReference>
<evidence type="ECO:0000256" key="1">
    <source>
        <dbReference type="ARBA" id="ARBA00004132"/>
    </source>
</evidence>
<gene>
    <name evidence="11" type="ORF">KP509_34G007000</name>
</gene>
<feature type="compositionally biased region" description="Basic and acidic residues" evidence="9">
    <location>
        <begin position="348"/>
        <end position="360"/>
    </location>
</feature>
<dbReference type="GO" id="GO:0048268">
    <property type="term" value="P:clathrin coat assembly"/>
    <property type="evidence" value="ECO:0007669"/>
    <property type="project" value="InterPro"/>
</dbReference>
<dbReference type="OrthoDB" id="44015at2759"/>
<comment type="subcellular location">
    <subcellularLocation>
        <location evidence="1">Cytoplasmic vesicle</location>
        <location evidence="1">Clathrin-coated vesicle</location>
    </subcellularLocation>
    <subcellularLocation>
        <location evidence="2">Golgi apparatus</location>
    </subcellularLocation>
    <subcellularLocation>
        <location evidence="3">Membrane</location>
        <location evidence="3">Clathrin-coated pit</location>
    </subcellularLocation>
</comment>
<keyword evidence="12" id="KW-1185">Reference proteome</keyword>
<dbReference type="InterPro" id="IPR048050">
    <property type="entry name" value="ANTH_N_plant"/>
</dbReference>
<feature type="region of interest" description="Disordered" evidence="9">
    <location>
        <begin position="335"/>
        <end position="360"/>
    </location>
</feature>
<feature type="region of interest" description="Disordered" evidence="9">
    <location>
        <begin position="445"/>
        <end position="466"/>
    </location>
</feature>
<dbReference type="Gene3D" id="1.25.40.90">
    <property type="match status" value="1"/>
</dbReference>
<dbReference type="GO" id="GO:0005905">
    <property type="term" value="C:clathrin-coated pit"/>
    <property type="evidence" value="ECO:0007669"/>
    <property type="project" value="UniProtKB-SubCell"/>
</dbReference>
<dbReference type="InterPro" id="IPR045192">
    <property type="entry name" value="AP180-like"/>
</dbReference>
<organism evidence="11 12">
    <name type="scientific">Ceratopteris richardii</name>
    <name type="common">Triangle waterfern</name>
    <dbReference type="NCBI Taxonomy" id="49495"/>
    <lineage>
        <taxon>Eukaryota</taxon>
        <taxon>Viridiplantae</taxon>
        <taxon>Streptophyta</taxon>
        <taxon>Embryophyta</taxon>
        <taxon>Tracheophyta</taxon>
        <taxon>Polypodiopsida</taxon>
        <taxon>Polypodiidae</taxon>
        <taxon>Polypodiales</taxon>
        <taxon>Pteridineae</taxon>
        <taxon>Pteridaceae</taxon>
        <taxon>Parkerioideae</taxon>
        <taxon>Ceratopteris</taxon>
    </lineage>
</organism>
<evidence type="ECO:0000256" key="5">
    <source>
        <dbReference type="ARBA" id="ARBA00023034"/>
    </source>
</evidence>
<dbReference type="GO" id="GO:0005546">
    <property type="term" value="F:phosphatidylinositol-4,5-bisphosphate binding"/>
    <property type="evidence" value="ECO:0007669"/>
    <property type="project" value="TreeGrafter"/>
</dbReference>
<dbReference type="PANTHER" id="PTHR22951">
    <property type="entry name" value="CLATHRIN ASSEMBLY PROTEIN"/>
    <property type="match status" value="1"/>
</dbReference>
<keyword evidence="7" id="KW-0168">Coated pit</keyword>
<dbReference type="Proteomes" id="UP000825935">
    <property type="component" value="Chromosome 34"/>
</dbReference>
<protein>
    <recommendedName>
        <fullName evidence="10">ENTH domain-containing protein</fullName>
    </recommendedName>
</protein>
<dbReference type="FunFam" id="1.20.58.150:FF:000005">
    <property type="entry name" value="putative clathrin assembly protein At2g25430"/>
    <property type="match status" value="1"/>
</dbReference>
<dbReference type="GO" id="GO:0006900">
    <property type="term" value="P:vesicle budding from membrane"/>
    <property type="evidence" value="ECO:0007669"/>
    <property type="project" value="TreeGrafter"/>
</dbReference>
<dbReference type="InterPro" id="IPR011417">
    <property type="entry name" value="ANTH_dom"/>
</dbReference>
<evidence type="ECO:0000256" key="2">
    <source>
        <dbReference type="ARBA" id="ARBA00004555"/>
    </source>
</evidence>
<evidence type="ECO:0000256" key="7">
    <source>
        <dbReference type="ARBA" id="ARBA00023176"/>
    </source>
</evidence>
<keyword evidence="6" id="KW-0472">Membrane</keyword>
<dbReference type="AlphaFoldDB" id="A0A8T2QH03"/>
<evidence type="ECO:0000256" key="4">
    <source>
        <dbReference type="ARBA" id="ARBA00022583"/>
    </source>
</evidence>
<evidence type="ECO:0000256" key="8">
    <source>
        <dbReference type="ARBA" id="ARBA00023329"/>
    </source>
</evidence>
<sequence>MAPMQVSLRSAMGVLKDQTSISLAKVASAGVPDLDVGIVKATSHDHGPMEEKYVQEILYLTSYSRSYVITCVQNIAKRLNKTRDWIVALKALMLAHRLLRDGDPAFEEELTMSGRRGMRTLNASDFRDEAHSHGWDFSSFIHAYGIYLDERLDCSFIGSFASRPKQERRYNKSRYDDADTGHYDYSHGSKDAEGQRRLDQSNQCKAIKDMKPEELLENLPILQRLLDRILCCKPAGMAKVDRLVNIALHLVLRESFMLYSDIRDGLVILLDGFFDMDQKECSRVFGIYNRAAKQIDDLISFYSFCKALSICRTNEYPTVEKISEEMLETMEEFLRSRADASNGGRRSKSPESRARNLQIEKSEEVDYEINGIKALPAPQSASGHAPAPNSHVTVPAVQASPVSEDDGKSADLLNMSEPVMTAEEHENKLALALFSDSEPKVNTKWESFSSDGNRSTVSVGTQGVTQSSNNEAAGWELALVEGESGLSNPNGNSLAGGFNNLLLDSLYEQGAYRQKMLSASVPSGSASSIAVPGHTSSNFLALPAPPEASIAISQDPFAPSLTVPPPAYVQMAEIRQKQQLLVQEQQQWLLYQQGMMQGNAGMMKFPNNPYHSSFQSPVYPVPYYGMNPYYR</sequence>
<dbReference type="Pfam" id="PF07651">
    <property type="entry name" value="ANTH"/>
    <property type="match status" value="1"/>
</dbReference>
<dbReference type="GO" id="GO:0000149">
    <property type="term" value="F:SNARE binding"/>
    <property type="evidence" value="ECO:0007669"/>
    <property type="project" value="TreeGrafter"/>
</dbReference>
<evidence type="ECO:0000259" key="10">
    <source>
        <dbReference type="PROSITE" id="PS50942"/>
    </source>
</evidence>
<dbReference type="GO" id="GO:0072583">
    <property type="term" value="P:clathrin-dependent endocytosis"/>
    <property type="evidence" value="ECO:0007669"/>
    <property type="project" value="InterPro"/>
</dbReference>
<evidence type="ECO:0000256" key="6">
    <source>
        <dbReference type="ARBA" id="ARBA00023136"/>
    </source>
</evidence>
<reference evidence="11" key="1">
    <citation type="submission" date="2021-08" db="EMBL/GenBank/DDBJ databases">
        <title>WGS assembly of Ceratopteris richardii.</title>
        <authorList>
            <person name="Marchant D.B."/>
            <person name="Chen G."/>
            <person name="Jenkins J."/>
            <person name="Shu S."/>
            <person name="Leebens-Mack J."/>
            <person name="Grimwood J."/>
            <person name="Schmutz J."/>
            <person name="Soltis P."/>
            <person name="Soltis D."/>
            <person name="Chen Z.-H."/>
        </authorList>
    </citation>
    <scope>NUCLEOTIDE SEQUENCE</scope>
    <source>
        <strain evidence="11">Whitten #5841</strain>
        <tissue evidence="11">Leaf</tissue>
    </source>
</reference>
<keyword evidence="4" id="KW-0254">Endocytosis</keyword>